<dbReference type="InterPro" id="IPR001163">
    <property type="entry name" value="Sm_dom_euk/arc"/>
</dbReference>
<keyword evidence="9 13" id="KW-0694">RNA-binding</keyword>
<dbReference type="GO" id="GO:0003723">
    <property type="term" value="F:RNA binding"/>
    <property type="evidence" value="ECO:0007669"/>
    <property type="project" value="UniProtKB-UniRule"/>
</dbReference>
<dbReference type="FunFam" id="2.30.30.100:FF:000037">
    <property type="entry name" value="U6 snRNA-associated Sm-like protein LSm6"/>
    <property type="match status" value="1"/>
</dbReference>
<evidence type="ECO:0000256" key="8">
    <source>
        <dbReference type="ARBA" id="ARBA00022728"/>
    </source>
</evidence>
<evidence type="ECO:0000259" key="14">
    <source>
        <dbReference type="PROSITE" id="PS52002"/>
    </source>
</evidence>
<evidence type="ECO:0000313" key="16">
    <source>
        <dbReference type="Proteomes" id="UP000509704"/>
    </source>
</evidence>
<reference evidence="15 16" key="1">
    <citation type="submission" date="2020-07" db="EMBL/GenBank/DDBJ databases">
        <title>The yeast mating-type switching endonuclease HO is a domesticated member of an unorthodox homing genetic element family.</title>
        <authorList>
            <person name="Coughlan A.Y."/>
            <person name="Lombardi L."/>
            <person name="Braun-Galleani S."/>
            <person name="Martos A.R."/>
            <person name="Galeote V."/>
            <person name="Bigey F."/>
            <person name="Dequin S."/>
            <person name="Byrne K.P."/>
            <person name="Wolfe K.H."/>
        </authorList>
    </citation>
    <scope>NUCLEOTIDE SEQUENCE [LARGE SCALE GENOMIC DNA]</scope>
    <source>
        <strain evidence="15 16">NRRL Y-6702</strain>
    </source>
</reference>
<evidence type="ECO:0000256" key="9">
    <source>
        <dbReference type="ARBA" id="ARBA00022884"/>
    </source>
</evidence>
<dbReference type="GeneID" id="59235779"/>
<gene>
    <name evidence="15" type="ORF">HG535_0C04350</name>
</gene>
<keyword evidence="10 13" id="KW-0508">mRNA splicing</keyword>
<dbReference type="Proteomes" id="UP000509704">
    <property type="component" value="Chromosome 3"/>
</dbReference>
<evidence type="ECO:0000256" key="4">
    <source>
        <dbReference type="ARBA" id="ARBA00022490"/>
    </source>
</evidence>
<evidence type="ECO:0000256" key="11">
    <source>
        <dbReference type="ARBA" id="ARBA00023242"/>
    </source>
</evidence>
<dbReference type="GO" id="GO:0005730">
    <property type="term" value="C:nucleolus"/>
    <property type="evidence" value="ECO:0007669"/>
    <property type="project" value="TreeGrafter"/>
</dbReference>
<dbReference type="GO" id="GO:0008033">
    <property type="term" value="P:tRNA processing"/>
    <property type="evidence" value="ECO:0007669"/>
    <property type="project" value="UniProtKB-KW"/>
</dbReference>
<evidence type="ECO:0000313" key="15">
    <source>
        <dbReference type="EMBL" id="QLG72081.1"/>
    </source>
</evidence>
<dbReference type="OrthoDB" id="268799at2759"/>
<evidence type="ECO:0000256" key="3">
    <source>
        <dbReference type="ARBA" id="ARBA00007927"/>
    </source>
</evidence>
<dbReference type="GO" id="GO:0000398">
    <property type="term" value="P:mRNA splicing, via spliceosome"/>
    <property type="evidence" value="ECO:0007669"/>
    <property type="project" value="InterPro"/>
</dbReference>
<keyword evidence="5" id="KW-0698">rRNA processing</keyword>
<evidence type="ECO:0000256" key="13">
    <source>
        <dbReference type="PIRNR" id="PIRNR006609"/>
    </source>
</evidence>
<dbReference type="Pfam" id="PF01423">
    <property type="entry name" value="LSM"/>
    <property type="match status" value="1"/>
</dbReference>
<evidence type="ECO:0000256" key="5">
    <source>
        <dbReference type="ARBA" id="ARBA00022552"/>
    </source>
</evidence>
<dbReference type="InterPro" id="IPR047575">
    <property type="entry name" value="Sm"/>
</dbReference>
<comment type="subcellular location">
    <subcellularLocation>
        <location evidence="2">Cytoplasm</location>
    </subcellularLocation>
    <subcellularLocation>
        <location evidence="1 13">Nucleus</location>
    </subcellularLocation>
</comment>
<dbReference type="GO" id="GO:0005732">
    <property type="term" value="C:sno(s)RNA-containing ribonucleoprotein complex"/>
    <property type="evidence" value="ECO:0007669"/>
    <property type="project" value="TreeGrafter"/>
</dbReference>
<name>A0A7H9B0D9_ZYGMR</name>
<keyword evidence="16" id="KW-1185">Reference proteome</keyword>
<keyword evidence="11 13" id="KW-0539">Nucleus</keyword>
<feature type="domain" description="Sm" evidence="14">
    <location>
        <begin position="14"/>
        <end position="87"/>
    </location>
</feature>
<evidence type="ECO:0000256" key="2">
    <source>
        <dbReference type="ARBA" id="ARBA00004496"/>
    </source>
</evidence>
<protein>
    <recommendedName>
        <fullName evidence="14">Sm domain-containing protein</fullName>
    </recommendedName>
</protein>
<dbReference type="KEGG" id="zmk:HG535_0C04350"/>
<keyword evidence="12 13" id="KW-0687">Ribonucleoprotein</keyword>
<keyword evidence="4" id="KW-0963">Cytoplasm</keyword>
<dbReference type="PANTHER" id="PTHR11021">
    <property type="entry name" value="SMALL NUCLEAR RIBONUCLEOPROTEIN F SNRNP-F"/>
    <property type="match status" value="1"/>
</dbReference>
<evidence type="ECO:0000256" key="10">
    <source>
        <dbReference type="ARBA" id="ARBA00023187"/>
    </source>
</evidence>
<accession>A0A7H9B0D9</accession>
<dbReference type="GO" id="GO:0005681">
    <property type="term" value="C:spliceosomal complex"/>
    <property type="evidence" value="ECO:0007669"/>
    <property type="project" value="UniProtKB-KW"/>
</dbReference>
<keyword evidence="8 13" id="KW-0747">Spliceosome</keyword>
<evidence type="ECO:0000256" key="1">
    <source>
        <dbReference type="ARBA" id="ARBA00004123"/>
    </source>
</evidence>
<proteinExistence type="inferred from homology"/>
<dbReference type="SMART" id="SM00651">
    <property type="entry name" value="Sm"/>
    <property type="match status" value="1"/>
</dbReference>
<dbReference type="SUPFAM" id="SSF50182">
    <property type="entry name" value="Sm-like ribonucleoproteins"/>
    <property type="match status" value="1"/>
</dbReference>
<dbReference type="RefSeq" id="XP_037143809.1">
    <property type="nucleotide sequence ID" value="XM_037287914.1"/>
</dbReference>
<evidence type="ECO:0000256" key="12">
    <source>
        <dbReference type="ARBA" id="ARBA00023274"/>
    </source>
</evidence>
<dbReference type="GO" id="GO:0046540">
    <property type="term" value="C:U4/U6 x U5 tri-snRNP complex"/>
    <property type="evidence" value="ECO:0007669"/>
    <property type="project" value="TreeGrafter"/>
</dbReference>
<evidence type="ECO:0000256" key="6">
    <source>
        <dbReference type="ARBA" id="ARBA00022664"/>
    </source>
</evidence>
<dbReference type="GO" id="GO:0000932">
    <property type="term" value="C:P-body"/>
    <property type="evidence" value="ECO:0007669"/>
    <property type="project" value="TreeGrafter"/>
</dbReference>
<dbReference type="PROSITE" id="PS52002">
    <property type="entry name" value="SM"/>
    <property type="match status" value="1"/>
</dbReference>
<dbReference type="GO" id="GO:0030490">
    <property type="term" value="P:maturation of SSU-rRNA"/>
    <property type="evidence" value="ECO:0007669"/>
    <property type="project" value="TreeGrafter"/>
</dbReference>
<comment type="similarity">
    <text evidence="3 13">Belongs to the snRNP Sm proteins family. SmF/LSm6 subfamily.</text>
</comment>
<sequence length="87" mass="9388">MAVGPASAEGSTSVSSQFLSDIIGRPVNVKLYSGMLYRGRLESIDGFMNVALSSATEHYESGTNGLLKNYDSDVFLRGTQVMYISEV</sequence>
<dbReference type="InterPro" id="IPR010920">
    <property type="entry name" value="LSM_dom_sf"/>
</dbReference>
<dbReference type="PANTHER" id="PTHR11021:SF1">
    <property type="entry name" value="U6 SNRNA-ASSOCIATED SM-LIKE PROTEIN LSM6"/>
    <property type="match status" value="1"/>
</dbReference>
<dbReference type="Gene3D" id="2.30.30.100">
    <property type="match status" value="1"/>
</dbReference>
<dbReference type="EMBL" id="CP058606">
    <property type="protein sequence ID" value="QLG72081.1"/>
    <property type="molecule type" value="Genomic_DNA"/>
</dbReference>
<dbReference type="GO" id="GO:0005688">
    <property type="term" value="C:U6 snRNP"/>
    <property type="evidence" value="ECO:0007669"/>
    <property type="project" value="TreeGrafter"/>
</dbReference>
<organism evidence="15 16">
    <name type="scientific">Zygotorulaspora mrakii</name>
    <name type="common">Zygosaccharomyces mrakii</name>
    <dbReference type="NCBI Taxonomy" id="42260"/>
    <lineage>
        <taxon>Eukaryota</taxon>
        <taxon>Fungi</taxon>
        <taxon>Dikarya</taxon>
        <taxon>Ascomycota</taxon>
        <taxon>Saccharomycotina</taxon>
        <taxon>Saccharomycetes</taxon>
        <taxon>Saccharomycetales</taxon>
        <taxon>Saccharomycetaceae</taxon>
        <taxon>Zygotorulaspora</taxon>
    </lineage>
</organism>
<keyword evidence="6 13" id="KW-0507">mRNA processing</keyword>
<dbReference type="InterPro" id="IPR016487">
    <property type="entry name" value="Lsm6/sSmF"/>
</dbReference>
<dbReference type="AlphaFoldDB" id="A0A7H9B0D9"/>
<evidence type="ECO:0000256" key="7">
    <source>
        <dbReference type="ARBA" id="ARBA00022694"/>
    </source>
</evidence>
<keyword evidence="7" id="KW-0819">tRNA processing</keyword>